<dbReference type="STRING" id="431595.K3W5B3"/>
<dbReference type="Proteomes" id="UP000019132">
    <property type="component" value="Unassembled WGS sequence"/>
</dbReference>
<dbReference type="eggNOG" id="ENOG502SIDX">
    <property type="taxonomic scope" value="Eukaryota"/>
</dbReference>
<reference evidence="2" key="3">
    <citation type="submission" date="2015-02" db="UniProtKB">
        <authorList>
            <consortium name="EnsemblProtists"/>
        </authorList>
    </citation>
    <scope>IDENTIFICATION</scope>
    <source>
        <strain evidence="2">DAOM BR144</strain>
    </source>
</reference>
<organism evidence="2 3">
    <name type="scientific">Globisporangium ultimum (strain ATCC 200006 / CBS 805.95 / DAOM BR144)</name>
    <name type="common">Pythium ultimum</name>
    <dbReference type="NCBI Taxonomy" id="431595"/>
    <lineage>
        <taxon>Eukaryota</taxon>
        <taxon>Sar</taxon>
        <taxon>Stramenopiles</taxon>
        <taxon>Oomycota</taxon>
        <taxon>Peronosporomycetes</taxon>
        <taxon>Pythiales</taxon>
        <taxon>Pythiaceae</taxon>
        <taxon>Globisporangium</taxon>
    </lineage>
</organism>
<dbReference type="InterPro" id="IPR011011">
    <property type="entry name" value="Znf_FYVE_PHD"/>
</dbReference>
<evidence type="ECO:0000313" key="2">
    <source>
        <dbReference type="EnsemblProtists" id="PYU1_T000154"/>
    </source>
</evidence>
<reference evidence="3" key="1">
    <citation type="journal article" date="2010" name="Genome Biol.">
        <title>Genome sequence of the necrotrophic plant pathogen Pythium ultimum reveals original pathogenicity mechanisms and effector repertoire.</title>
        <authorList>
            <person name="Levesque C.A."/>
            <person name="Brouwer H."/>
            <person name="Cano L."/>
            <person name="Hamilton J.P."/>
            <person name="Holt C."/>
            <person name="Huitema E."/>
            <person name="Raffaele S."/>
            <person name="Robideau G.P."/>
            <person name="Thines M."/>
            <person name="Win J."/>
            <person name="Zerillo M.M."/>
            <person name="Beakes G.W."/>
            <person name="Boore J.L."/>
            <person name="Busam D."/>
            <person name="Dumas B."/>
            <person name="Ferriera S."/>
            <person name="Fuerstenberg S.I."/>
            <person name="Gachon C.M."/>
            <person name="Gaulin E."/>
            <person name="Govers F."/>
            <person name="Grenville-Briggs L."/>
            <person name="Horner N."/>
            <person name="Hostetler J."/>
            <person name="Jiang R.H."/>
            <person name="Johnson J."/>
            <person name="Krajaejun T."/>
            <person name="Lin H."/>
            <person name="Meijer H.J."/>
            <person name="Moore B."/>
            <person name="Morris P."/>
            <person name="Phuntmart V."/>
            <person name="Puiu D."/>
            <person name="Shetty J."/>
            <person name="Stajich J.E."/>
            <person name="Tripathy S."/>
            <person name="Wawra S."/>
            <person name="van West P."/>
            <person name="Whitty B.R."/>
            <person name="Coutinho P.M."/>
            <person name="Henrissat B."/>
            <person name="Martin F."/>
            <person name="Thomas P.D."/>
            <person name="Tyler B.M."/>
            <person name="De Vries R.P."/>
            <person name="Kamoun S."/>
            <person name="Yandell M."/>
            <person name="Tisserat N."/>
            <person name="Buell C.R."/>
        </authorList>
    </citation>
    <scope>NUCLEOTIDE SEQUENCE</scope>
    <source>
        <strain evidence="3">DAOM:BR144</strain>
    </source>
</reference>
<keyword evidence="3" id="KW-1185">Reference proteome</keyword>
<feature type="compositionally biased region" description="Basic and acidic residues" evidence="1">
    <location>
        <begin position="368"/>
        <end position="379"/>
    </location>
</feature>
<evidence type="ECO:0000313" key="3">
    <source>
        <dbReference type="Proteomes" id="UP000019132"/>
    </source>
</evidence>
<dbReference type="PANTHER" id="PTHR13510">
    <property type="entry name" value="FYVE-FINGER-CONTAINING RAB5 EFFECTOR PROTEIN RABENOSYN-5-RELATED"/>
    <property type="match status" value="1"/>
</dbReference>
<accession>K3W5B3</accession>
<name>K3W5B3_GLOUD</name>
<feature type="compositionally biased region" description="Low complexity" evidence="1">
    <location>
        <begin position="318"/>
        <end position="328"/>
    </location>
</feature>
<dbReference type="AlphaFoldDB" id="K3W5B3"/>
<dbReference type="InterPro" id="IPR052727">
    <property type="entry name" value="Rab4/Rab5_effector"/>
</dbReference>
<dbReference type="InterPro" id="IPR023393">
    <property type="entry name" value="START-like_dom_sf"/>
</dbReference>
<dbReference type="SUPFAM" id="SSF57903">
    <property type="entry name" value="FYVE/PHD zinc finger"/>
    <property type="match status" value="1"/>
</dbReference>
<evidence type="ECO:0008006" key="4">
    <source>
        <dbReference type="Google" id="ProtNLM"/>
    </source>
</evidence>
<dbReference type="PANTHER" id="PTHR13510:SF44">
    <property type="entry name" value="RABENOSYN-5"/>
    <property type="match status" value="1"/>
</dbReference>
<dbReference type="InParanoid" id="K3W5B3"/>
<dbReference type="EMBL" id="GL376636">
    <property type="status" value="NOT_ANNOTATED_CDS"/>
    <property type="molecule type" value="Genomic_DNA"/>
</dbReference>
<dbReference type="HOGENOM" id="CLU_031513_0_0_1"/>
<feature type="region of interest" description="Disordered" evidence="1">
    <location>
        <begin position="353"/>
        <end position="379"/>
    </location>
</feature>
<feature type="region of interest" description="Disordered" evidence="1">
    <location>
        <begin position="310"/>
        <end position="334"/>
    </location>
</feature>
<dbReference type="EnsemblProtists" id="PYU1_T000154">
    <property type="protein sequence ID" value="PYU1_T000154"/>
    <property type="gene ID" value="PYU1_G000154"/>
</dbReference>
<evidence type="ECO:0000256" key="1">
    <source>
        <dbReference type="SAM" id="MobiDB-lite"/>
    </source>
</evidence>
<sequence>MPYGLEDHEQRDLIRFGNNAFKELLARLHRTQTGEPTTGRATKTRGALEYEDKYVTLLDQHKIYATLEEIADLYINDEKKMVLDFSESRELAVLQPPTKQTPMEYIGLRWSLFKSPARHIAKGQDFCYLEVMKPYIARNGRRGWAKLSHSIQHTICPDFSKTLNVNRGELYFCGVFFQETSQVGVLNGYFYYNVDRTRIPSLLAPVVMKARGKNNAELINHYAKMSRLLVGASKEQVASVSQQLKAEQRCGACSNRMPKWKSKERCYFCQAFMCKKCCKIVSKNYRFDNLGKRQACFSCADEHGSKVTRMDDEDSVASRSRTSSSSYRTSKRIPDTAHGGLCDAVVSVLIRMDTNPSEKRTSSPASTENRDRAAPSKPD</sequence>
<protein>
    <recommendedName>
        <fullName evidence="4">FYVE-type domain-containing protein</fullName>
    </recommendedName>
</protein>
<dbReference type="VEuPathDB" id="FungiDB:PYU1_G000154"/>
<reference evidence="3" key="2">
    <citation type="submission" date="2010-04" db="EMBL/GenBank/DDBJ databases">
        <authorList>
            <person name="Buell R."/>
            <person name="Hamilton J."/>
            <person name="Hostetler J."/>
        </authorList>
    </citation>
    <scope>NUCLEOTIDE SEQUENCE [LARGE SCALE GENOMIC DNA]</scope>
    <source>
        <strain evidence="3">DAOM:BR144</strain>
    </source>
</reference>
<proteinExistence type="predicted"/>
<dbReference type="CDD" id="cd00065">
    <property type="entry name" value="FYVE_like_SF"/>
    <property type="match status" value="1"/>
</dbReference>
<dbReference type="Gene3D" id="3.30.530.20">
    <property type="match status" value="1"/>
</dbReference>